<dbReference type="Gene3D" id="3.40.630.30">
    <property type="match status" value="1"/>
</dbReference>
<organism evidence="2 3">
    <name type="scientific">Arthrobacter pigmenti</name>
    <dbReference type="NCBI Taxonomy" id="271432"/>
    <lineage>
        <taxon>Bacteria</taxon>
        <taxon>Bacillati</taxon>
        <taxon>Actinomycetota</taxon>
        <taxon>Actinomycetes</taxon>
        <taxon>Micrococcales</taxon>
        <taxon>Micrococcaceae</taxon>
        <taxon>Arthrobacter</taxon>
    </lineage>
</organism>
<protein>
    <submittedName>
        <fullName evidence="2">GNAT superfamily N-acetyltransferase</fullName>
    </submittedName>
</protein>
<dbReference type="PANTHER" id="PTHR43233:SF1">
    <property type="entry name" value="FAMILY N-ACETYLTRANSFERASE, PUTATIVE (AFU_ORTHOLOGUE AFUA_6G03350)-RELATED"/>
    <property type="match status" value="1"/>
</dbReference>
<keyword evidence="3" id="KW-1185">Reference proteome</keyword>
<keyword evidence="2" id="KW-0808">Transferase</keyword>
<proteinExistence type="predicted"/>
<dbReference type="EMBL" id="JAATJL010000001">
    <property type="protein sequence ID" value="NJC24428.1"/>
    <property type="molecule type" value="Genomic_DNA"/>
</dbReference>
<dbReference type="Proteomes" id="UP000547458">
    <property type="component" value="Unassembled WGS sequence"/>
</dbReference>
<dbReference type="RefSeq" id="WP_167995683.1">
    <property type="nucleotide sequence ID" value="NZ_JAATJL010000001.1"/>
</dbReference>
<dbReference type="PROSITE" id="PS51186">
    <property type="entry name" value="GNAT"/>
    <property type="match status" value="1"/>
</dbReference>
<dbReference type="Pfam" id="PF00583">
    <property type="entry name" value="Acetyltransf_1"/>
    <property type="match status" value="1"/>
</dbReference>
<gene>
    <name evidence="2" type="ORF">BJ994_003504</name>
</gene>
<dbReference type="CDD" id="cd04301">
    <property type="entry name" value="NAT_SF"/>
    <property type="match status" value="1"/>
</dbReference>
<dbReference type="SUPFAM" id="SSF55729">
    <property type="entry name" value="Acyl-CoA N-acyltransferases (Nat)"/>
    <property type="match status" value="1"/>
</dbReference>
<comment type="caution">
    <text evidence="2">The sequence shown here is derived from an EMBL/GenBank/DDBJ whole genome shotgun (WGS) entry which is preliminary data.</text>
</comment>
<name>A0A846RM02_9MICC</name>
<dbReference type="GO" id="GO:0016747">
    <property type="term" value="F:acyltransferase activity, transferring groups other than amino-acyl groups"/>
    <property type="evidence" value="ECO:0007669"/>
    <property type="project" value="InterPro"/>
</dbReference>
<evidence type="ECO:0000259" key="1">
    <source>
        <dbReference type="PROSITE" id="PS51186"/>
    </source>
</evidence>
<reference evidence="2 3" key="1">
    <citation type="submission" date="2020-03" db="EMBL/GenBank/DDBJ databases">
        <title>Sequencing the genomes of 1000 actinobacteria strains.</title>
        <authorList>
            <person name="Klenk H.-P."/>
        </authorList>
    </citation>
    <scope>NUCLEOTIDE SEQUENCE [LARGE SCALE GENOMIC DNA]</scope>
    <source>
        <strain evidence="2 3">DSM 16403</strain>
    </source>
</reference>
<feature type="domain" description="N-acetyltransferase" evidence="1">
    <location>
        <begin position="9"/>
        <end position="141"/>
    </location>
</feature>
<dbReference type="PANTHER" id="PTHR43233">
    <property type="entry name" value="FAMILY N-ACETYLTRANSFERASE, PUTATIVE (AFU_ORTHOLOGUE AFUA_6G03350)-RELATED"/>
    <property type="match status" value="1"/>
</dbReference>
<accession>A0A846RM02</accession>
<dbReference type="InterPro" id="IPR053144">
    <property type="entry name" value="Acetyltransferase_Butenolide"/>
</dbReference>
<sequence>MSTKLPDGFEISADTARIDREQVHAWLSQEAYWALGRPRETQDAAIEGSRNYGVYKDGRQVAYARVVTDAVTFAWLCDVFVDTSVRGQGVGVALVEAICADLGKPSIKRIMLRTGDAHELYRKFGFKQITSPERWMSLELQTGDRTEQT</sequence>
<dbReference type="InterPro" id="IPR016181">
    <property type="entry name" value="Acyl_CoA_acyltransferase"/>
</dbReference>
<evidence type="ECO:0000313" key="2">
    <source>
        <dbReference type="EMBL" id="NJC24428.1"/>
    </source>
</evidence>
<dbReference type="AlphaFoldDB" id="A0A846RM02"/>
<evidence type="ECO:0000313" key="3">
    <source>
        <dbReference type="Proteomes" id="UP000547458"/>
    </source>
</evidence>
<dbReference type="InterPro" id="IPR000182">
    <property type="entry name" value="GNAT_dom"/>
</dbReference>